<dbReference type="InterPro" id="IPR036188">
    <property type="entry name" value="FAD/NAD-bd_sf"/>
</dbReference>
<feature type="binding site" evidence="5">
    <location>
        <position position="85"/>
    </location>
    <ligand>
        <name>FAD</name>
        <dbReference type="ChEBI" id="CHEBI:57692"/>
    </ligand>
</feature>
<evidence type="ECO:0000256" key="5">
    <source>
        <dbReference type="PIRSR" id="PIRSR000137-2"/>
    </source>
</evidence>
<dbReference type="Pfam" id="PF00732">
    <property type="entry name" value="GMC_oxred_N"/>
    <property type="match status" value="1"/>
</dbReference>
<dbReference type="PROSITE" id="PS00623">
    <property type="entry name" value="GMC_OXRED_1"/>
    <property type="match status" value="1"/>
</dbReference>
<evidence type="ECO:0000313" key="9">
    <source>
        <dbReference type="EMBL" id="ASJ73453.1"/>
    </source>
</evidence>
<dbReference type="GO" id="GO:0016614">
    <property type="term" value="F:oxidoreductase activity, acting on CH-OH group of donors"/>
    <property type="evidence" value="ECO:0007669"/>
    <property type="project" value="InterPro"/>
</dbReference>
<accession>A0A2Z2NQ61</accession>
<dbReference type="PANTHER" id="PTHR11552">
    <property type="entry name" value="GLUCOSE-METHANOL-CHOLINE GMC OXIDOREDUCTASE"/>
    <property type="match status" value="1"/>
</dbReference>
<dbReference type="EC" id="1.1.99.-" evidence="9"/>
<dbReference type="Proteomes" id="UP000250079">
    <property type="component" value="Chromosome"/>
</dbReference>
<dbReference type="PANTHER" id="PTHR11552:SF147">
    <property type="entry name" value="CHOLINE DEHYDROGENASE, MITOCHONDRIAL"/>
    <property type="match status" value="1"/>
</dbReference>
<gene>
    <name evidence="9" type="primary">alkJ_3</name>
    <name evidence="9" type="ORF">IMCC3135_16855</name>
</gene>
<dbReference type="InterPro" id="IPR000172">
    <property type="entry name" value="GMC_OxRdtase_N"/>
</dbReference>
<dbReference type="KEGG" id="gai:IMCC3135_16855"/>
<dbReference type="PROSITE" id="PS51257">
    <property type="entry name" value="PROKAR_LIPOPROTEIN"/>
    <property type="match status" value="1"/>
</dbReference>
<reference evidence="9 10" key="1">
    <citation type="submission" date="2016-12" db="EMBL/GenBank/DDBJ databases">
        <authorList>
            <person name="Song W.-J."/>
            <person name="Kurnit D.M."/>
        </authorList>
    </citation>
    <scope>NUCLEOTIDE SEQUENCE [LARGE SCALE GENOMIC DNA]</scope>
    <source>
        <strain evidence="9 10">IMCC3135</strain>
    </source>
</reference>
<dbReference type="Gene3D" id="3.30.410.40">
    <property type="match status" value="1"/>
</dbReference>
<dbReference type="Pfam" id="PF05199">
    <property type="entry name" value="GMC_oxred_C"/>
    <property type="match status" value="1"/>
</dbReference>
<evidence type="ECO:0000259" key="8">
    <source>
        <dbReference type="PROSITE" id="PS00624"/>
    </source>
</evidence>
<sequence length="535" mass="57127">MRKQTYEHIIIGGGTAGCAAAAGLVKKGARVLVLEAGTTHRHPLLDMPPGVFKLLQGRSKQMKFYKSVTQDQLGGREIDLVQGNVLGGGSTVNVQAYIRGRADDYNAWNDVLRGNTDPLGWGWDDLLPVFKRLEGNKRFDNALHGRDGPVTVSDPGHVNEMSRDFVKAMQAQGQPFNDDFNGDRQTGVGYFQFTYDKGQRVSTASAFLDPLRGNPNLEVVLGAIVRKIIIENGRAVGVIYRDSSGEHEVRSDGDVVLSAGTFITPKLLMLSGIGPAQHLHSHGIEVVADLPGVGQNLVDHPIVSTIATLNGRYSYSGQDRGWRMIRNGLQFKLFKSGVVMTSGLEAGAFINPTDPNGLATHEVYCLPAIADPAAAKLAGAQAGVTLSILLLNPKSRGNVTLASGDPDAPPVISPKFMDDPRDIEAMVDGVAYLRETLGTSPLSNKIQDILAPTSGCVSRTDQAAFCRSTVKSNYHPVGTAKMGADDDPMSVLDAHLRVRQIDGLRVCDVSAAPTIPSGNTAAIAMVLGDRCASLI</sequence>
<evidence type="ECO:0000256" key="4">
    <source>
        <dbReference type="ARBA" id="ARBA00022827"/>
    </source>
</evidence>
<feature type="binding site" evidence="5">
    <location>
        <position position="225"/>
    </location>
    <ligand>
        <name>FAD</name>
        <dbReference type="ChEBI" id="CHEBI:57692"/>
    </ligand>
</feature>
<dbReference type="AlphaFoldDB" id="A0A2Z2NQ61"/>
<feature type="domain" description="Glucose-methanol-choline oxidoreductase N-terminal" evidence="7">
    <location>
        <begin position="83"/>
        <end position="106"/>
    </location>
</feature>
<evidence type="ECO:0000256" key="6">
    <source>
        <dbReference type="RuleBase" id="RU003968"/>
    </source>
</evidence>
<dbReference type="SUPFAM" id="SSF51905">
    <property type="entry name" value="FAD/NAD(P)-binding domain"/>
    <property type="match status" value="1"/>
</dbReference>
<evidence type="ECO:0000256" key="1">
    <source>
        <dbReference type="ARBA" id="ARBA00001974"/>
    </source>
</evidence>
<keyword evidence="4 5" id="KW-0274">FAD</keyword>
<dbReference type="PIRSF" id="PIRSF000137">
    <property type="entry name" value="Alcohol_oxidase"/>
    <property type="match status" value="1"/>
</dbReference>
<evidence type="ECO:0000256" key="3">
    <source>
        <dbReference type="ARBA" id="ARBA00022630"/>
    </source>
</evidence>
<comment type="similarity">
    <text evidence="2 6">Belongs to the GMC oxidoreductase family.</text>
</comment>
<dbReference type="OrthoDB" id="9785276at2"/>
<dbReference type="RefSeq" id="WP_088918645.1">
    <property type="nucleotide sequence ID" value="NZ_CP018632.1"/>
</dbReference>
<feature type="domain" description="Glucose-methanol-choline oxidoreductase N-terminal" evidence="8">
    <location>
        <begin position="260"/>
        <end position="274"/>
    </location>
</feature>
<dbReference type="InterPro" id="IPR007867">
    <property type="entry name" value="GMC_OxRtase_C"/>
</dbReference>
<dbReference type="InterPro" id="IPR012132">
    <property type="entry name" value="GMC_OxRdtase"/>
</dbReference>
<dbReference type="GO" id="GO:0050660">
    <property type="term" value="F:flavin adenine dinucleotide binding"/>
    <property type="evidence" value="ECO:0007669"/>
    <property type="project" value="InterPro"/>
</dbReference>
<protein>
    <submittedName>
        <fullName evidence="9">Alcohol dehydrogenase (Acceptor)</fullName>
        <ecNumber evidence="9">1.1.99.-</ecNumber>
    </submittedName>
</protein>
<proteinExistence type="inferred from homology"/>
<evidence type="ECO:0000259" key="7">
    <source>
        <dbReference type="PROSITE" id="PS00623"/>
    </source>
</evidence>
<dbReference type="SUPFAM" id="SSF54373">
    <property type="entry name" value="FAD-linked reductases, C-terminal domain"/>
    <property type="match status" value="1"/>
</dbReference>
<comment type="cofactor">
    <cofactor evidence="1 5">
        <name>FAD</name>
        <dbReference type="ChEBI" id="CHEBI:57692"/>
    </cofactor>
</comment>
<keyword evidence="9" id="KW-0560">Oxidoreductase</keyword>
<evidence type="ECO:0000313" key="10">
    <source>
        <dbReference type="Proteomes" id="UP000250079"/>
    </source>
</evidence>
<dbReference type="Gene3D" id="3.50.50.60">
    <property type="entry name" value="FAD/NAD(P)-binding domain"/>
    <property type="match status" value="1"/>
</dbReference>
<evidence type="ECO:0000256" key="2">
    <source>
        <dbReference type="ARBA" id="ARBA00010790"/>
    </source>
</evidence>
<dbReference type="PROSITE" id="PS00624">
    <property type="entry name" value="GMC_OXRED_2"/>
    <property type="match status" value="1"/>
</dbReference>
<keyword evidence="3 6" id="KW-0285">Flavoprotein</keyword>
<name>A0A2Z2NQ61_9GAMM</name>
<dbReference type="EMBL" id="CP018632">
    <property type="protein sequence ID" value="ASJ73453.1"/>
    <property type="molecule type" value="Genomic_DNA"/>
</dbReference>
<keyword evidence="10" id="KW-1185">Reference proteome</keyword>
<organism evidence="9 10">
    <name type="scientific">Granulosicoccus antarcticus IMCC3135</name>
    <dbReference type="NCBI Taxonomy" id="1192854"/>
    <lineage>
        <taxon>Bacteria</taxon>
        <taxon>Pseudomonadati</taxon>
        <taxon>Pseudomonadota</taxon>
        <taxon>Gammaproteobacteria</taxon>
        <taxon>Chromatiales</taxon>
        <taxon>Granulosicoccaceae</taxon>
        <taxon>Granulosicoccus</taxon>
    </lineage>
</organism>